<evidence type="ECO:0000313" key="2">
    <source>
        <dbReference type="EMBL" id="EAY23402.1"/>
    </source>
</evidence>
<evidence type="ECO:0000256" key="1">
    <source>
        <dbReference type="SAM" id="Phobius"/>
    </source>
</evidence>
<dbReference type="VEuPathDB" id="TrichDB:TVAGG3_1045230"/>
<evidence type="ECO:0000313" key="3">
    <source>
        <dbReference type="Proteomes" id="UP000001542"/>
    </source>
</evidence>
<dbReference type="VEuPathDB" id="TrichDB:TVAG_070650"/>
<keyword evidence="1" id="KW-0472">Membrane</keyword>
<dbReference type="Proteomes" id="UP000001542">
    <property type="component" value="Unassembled WGS sequence"/>
</dbReference>
<dbReference type="EMBL" id="DS113178">
    <property type="protein sequence ID" value="EAY23402.1"/>
    <property type="molecule type" value="Genomic_DNA"/>
</dbReference>
<protein>
    <submittedName>
        <fullName evidence="2">Uncharacterized protein</fullName>
    </submittedName>
</protein>
<proteinExistence type="predicted"/>
<reference evidence="2" key="1">
    <citation type="submission" date="2006-10" db="EMBL/GenBank/DDBJ databases">
        <authorList>
            <person name="Amadeo P."/>
            <person name="Zhao Q."/>
            <person name="Wortman J."/>
            <person name="Fraser-Liggett C."/>
            <person name="Carlton J."/>
        </authorList>
    </citation>
    <scope>NUCLEOTIDE SEQUENCE</scope>
    <source>
        <strain evidence="2">G3</strain>
    </source>
</reference>
<name>A2D7W9_TRIV3</name>
<dbReference type="InParanoid" id="A2D7W9"/>
<dbReference type="KEGG" id="tva:5468966"/>
<gene>
    <name evidence="2" type="ORF">TVAG_070650</name>
</gene>
<dbReference type="AlphaFoldDB" id="A2D7W9"/>
<accession>A2D7W9</accession>
<sequence length="431" mass="48834">MNLSISFIALKKIIDSPLISLNPRSIHQNLILQRCNFRFFAEHACKFNTKQISSEFIHSSFKGFLKTPLVISNLDYLNNSFRNQIIPECKSNIRIESCQFTNCTVESDGSALKINCPDYILKIFQCKFENCHSLNGNSGVISAQQTRSTAICKTCFLKCSAKSKYQIFNIKTESKGAFNISGIHNSGKNSFDELKSTKSYYHKICNFQAGTQRINTINSTHNSVNDYAAGFASDSPFEIDFKFANFGYLEGGFALERTTIAVGKEVYSYINVFHHNAPNKGTFYLHIFGSFSDSLLFNVTINPLIFGQPNSVIIMERCRFDAALINLRILSPNGIANSIVQYKECIFSDNEDKINLFGIENDLVCFNFNLKINLNIFQIISKWVDRNPHIVGFGFCLILSIISVFAYWKSKRLFTTKIPIAFTYTSVDKNV</sequence>
<feature type="transmembrane region" description="Helical" evidence="1">
    <location>
        <begin position="390"/>
        <end position="408"/>
    </location>
</feature>
<keyword evidence="1" id="KW-0812">Transmembrane</keyword>
<keyword evidence="1" id="KW-1133">Transmembrane helix</keyword>
<reference evidence="2" key="2">
    <citation type="journal article" date="2007" name="Science">
        <title>Draft genome sequence of the sexually transmitted pathogen Trichomonas vaginalis.</title>
        <authorList>
            <person name="Carlton J.M."/>
            <person name="Hirt R.P."/>
            <person name="Silva J.C."/>
            <person name="Delcher A.L."/>
            <person name="Schatz M."/>
            <person name="Zhao Q."/>
            <person name="Wortman J.R."/>
            <person name="Bidwell S.L."/>
            <person name="Alsmark U.C.M."/>
            <person name="Besteiro S."/>
            <person name="Sicheritz-Ponten T."/>
            <person name="Noel C.J."/>
            <person name="Dacks J.B."/>
            <person name="Foster P.G."/>
            <person name="Simillion C."/>
            <person name="Van de Peer Y."/>
            <person name="Miranda-Saavedra D."/>
            <person name="Barton G.J."/>
            <person name="Westrop G.D."/>
            <person name="Mueller S."/>
            <person name="Dessi D."/>
            <person name="Fiori P.L."/>
            <person name="Ren Q."/>
            <person name="Paulsen I."/>
            <person name="Zhang H."/>
            <person name="Bastida-Corcuera F.D."/>
            <person name="Simoes-Barbosa A."/>
            <person name="Brown M.T."/>
            <person name="Hayes R.D."/>
            <person name="Mukherjee M."/>
            <person name="Okumura C.Y."/>
            <person name="Schneider R."/>
            <person name="Smith A.J."/>
            <person name="Vanacova S."/>
            <person name="Villalvazo M."/>
            <person name="Haas B.J."/>
            <person name="Pertea M."/>
            <person name="Feldblyum T.V."/>
            <person name="Utterback T.R."/>
            <person name="Shu C.L."/>
            <person name="Osoegawa K."/>
            <person name="de Jong P.J."/>
            <person name="Hrdy I."/>
            <person name="Horvathova L."/>
            <person name="Zubacova Z."/>
            <person name="Dolezal P."/>
            <person name="Malik S.B."/>
            <person name="Logsdon J.M. Jr."/>
            <person name="Henze K."/>
            <person name="Gupta A."/>
            <person name="Wang C.C."/>
            <person name="Dunne R.L."/>
            <person name="Upcroft J.A."/>
            <person name="Upcroft P."/>
            <person name="White O."/>
            <person name="Salzberg S.L."/>
            <person name="Tang P."/>
            <person name="Chiu C.-H."/>
            <person name="Lee Y.-S."/>
            <person name="Embley T.M."/>
            <person name="Coombs G.H."/>
            <person name="Mottram J.C."/>
            <person name="Tachezy J."/>
            <person name="Fraser-Liggett C.M."/>
            <person name="Johnson P.J."/>
        </authorList>
    </citation>
    <scope>NUCLEOTIDE SEQUENCE [LARGE SCALE GENOMIC DNA]</scope>
    <source>
        <strain evidence="2">G3</strain>
    </source>
</reference>
<organism evidence="2 3">
    <name type="scientific">Trichomonas vaginalis (strain ATCC PRA-98 / G3)</name>
    <dbReference type="NCBI Taxonomy" id="412133"/>
    <lineage>
        <taxon>Eukaryota</taxon>
        <taxon>Metamonada</taxon>
        <taxon>Parabasalia</taxon>
        <taxon>Trichomonadida</taxon>
        <taxon>Trichomonadidae</taxon>
        <taxon>Trichomonas</taxon>
    </lineage>
</organism>
<keyword evidence="3" id="KW-1185">Reference proteome</keyword>
<dbReference type="RefSeq" id="XP_001584388.1">
    <property type="nucleotide sequence ID" value="XM_001584338.1"/>
</dbReference>